<reference evidence="3" key="1">
    <citation type="submission" date="2022-03" db="EMBL/GenBank/DDBJ databases">
        <authorList>
            <person name="Alioto T."/>
            <person name="Alioto T."/>
            <person name="Gomez Garrido J."/>
        </authorList>
    </citation>
    <scope>NUCLEOTIDE SEQUENCE</scope>
</reference>
<dbReference type="InterPro" id="IPR004244">
    <property type="entry name" value="Transposase_22"/>
</dbReference>
<feature type="non-terminal residue" evidence="3">
    <location>
        <position position="1"/>
    </location>
</feature>
<protein>
    <submittedName>
        <fullName evidence="3">Uncharacterized protein</fullName>
    </submittedName>
</protein>
<dbReference type="PANTHER" id="PTHR11505">
    <property type="entry name" value="L1 TRANSPOSABLE ELEMENT-RELATED"/>
    <property type="match status" value="1"/>
</dbReference>
<keyword evidence="1" id="KW-0175">Coiled coil</keyword>
<feature type="non-terminal residue" evidence="3">
    <location>
        <position position="138"/>
    </location>
</feature>
<feature type="coiled-coil region" evidence="1">
    <location>
        <begin position="23"/>
        <end position="57"/>
    </location>
</feature>
<dbReference type="AlphaFoldDB" id="A0AAD1SWY3"/>
<feature type="compositionally biased region" description="Polar residues" evidence="2">
    <location>
        <begin position="7"/>
        <end position="23"/>
    </location>
</feature>
<dbReference type="EMBL" id="OW240919">
    <property type="protein sequence ID" value="CAH2311889.1"/>
    <property type="molecule type" value="Genomic_DNA"/>
</dbReference>
<name>A0AAD1SWY3_PELCU</name>
<gene>
    <name evidence="3" type="ORF">PECUL_23A027007</name>
</gene>
<sequence>DVRDLSTRTTSLEQQQEELASTQMDMSGHLRALQNQMEQMEARVADQEDRARRNNLRLRGVPETILPDDLPAYVHGLLNAYAPDVRTDMLLVNRAHRVSKPKHIPEATSRDDLMRIHYYHIKETILRKHRSKAHSAYY</sequence>
<dbReference type="Gene3D" id="3.30.70.1820">
    <property type="entry name" value="L1 transposable element, RRM domain"/>
    <property type="match status" value="1"/>
</dbReference>
<dbReference type="Proteomes" id="UP001295444">
    <property type="component" value="Chromosome 08"/>
</dbReference>
<evidence type="ECO:0000256" key="2">
    <source>
        <dbReference type="SAM" id="MobiDB-lite"/>
    </source>
</evidence>
<keyword evidence="4" id="KW-1185">Reference proteome</keyword>
<proteinExistence type="predicted"/>
<evidence type="ECO:0000313" key="4">
    <source>
        <dbReference type="Proteomes" id="UP001295444"/>
    </source>
</evidence>
<evidence type="ECO:0000256" key="1">
    <source>
        <dbReference type="SAM" id="Coils"/>
    </source>
</evidence>
<accession>A0AAD1SWY3</accession>
<feature type="region of interest" description="Disordered" evidence="2">
    <location>
        <begin position="1"/>
        <end position="23"/>
    </location>
</feature>
<evidence type="ECO:0000313" key="3">
    <source>
        <dbReference type="EMBL" id="CAH2311889.1"/>
    </source>
</evidence>
<organism evidence="3 4">
    <name type="scientific">Pelobates cultripes</name>
    <name type="common">Western spadefoot toad</name>
    <dbReference type="NCBI Taxonomy" id="61616"/>
    <lineage>
        <taxon>Eukaryota</taxon>
        <taxon>Metazoa</taxon>
        <taxon>Chordata</taxon>
        <taxon>Craniata</taxon>
        <taxon>Vertebrata</taxon>
        <taxon>Euteleostomi</taxon>
        <taxon>Amphibia</taxon>
        <taxon>Batrachia</taxon>
        <taxon>Anura</taxon>
        <taxon>Pelobatoidea</taxon>
        <taxon>Pelobatidae</taxon>
        <taxon>Pelobates</taxon>
    </lineage>
</organism>